<feature type="compositionally biased region" description="Low complexity" evidence="1">
    <location>
        <begin position="203"/>
        <end position="212"/>
    </location>
</feature>
<dbReference type="HOGENOM" id="CLU_410888_0_0_4"/>
<name>Q3JLQ6_BURP1</name>
<reference evidence="2 3" key="1">
    <citation type="submission" date="2005-09" db="EMBL/GenBank/DDBJ databases">
        <authorList>
            <person name="Woods D.E."/>
            <person name="Nierman W.C."/>
        </authorList>
    </citation>
    <scope>NUCLEOTIDE SEQUENCE [LARGE SCALE GENOMIC DNA]</scope>
    <source>
        <strain evidence="2 3">1710b</strain>
    </source>
</reference>
<feature type="compositionally biased region" description="Basic residues" evidence="1">
    <location>
        <begin position="638"/>
        <end position="649"/>
    </location>
</feature>
<feature type="region of interest" description="Disordered" evidence="1">
    <location>
        <begin position="623"/>
        <end position="668"/>
    </location>
</feature>
<sequence>MPPIDASAPGSIGKKSPVSRRCALSCLRVTPASTVQSRSSALTRRIRFMPDRSMHTPPRSAAMCPSHDVPVPNGISGTRSRWHARVISATSAVVRTNATASGGAPGWNEMSLPCCSRTARPTARRSPTIARNASTQRPIVCGVANAAGAPPPGGTPAKAAARPSHCCPSSVTSRMRRLRSSIAPARRGAQPAHTRGRPHPRAAARAPRACRPPSGPRSRRPSFPLEAADDHQLHVGRAFAQRLRVLIIGRMIEARRRVRVRELDEHDPPLVGGPLERQLLAAACEEAAAVARDDVGRQRLVTRVFRRIADRHPAQQICRHGSLAPQASEKRRRAAPCPASSRRLLHVARFQQRRIEQIPHARERIEKLLRAFDHERRMLGFQRGLHRGARVLLMLLLGADLAPMLEQVVHLGHLERRAVQPAVDETVLLARDQLAIRDHLERERGAEIAIRRFDVDKLAALEHVDRTAHLRREAGLVVVAGQRAEQFVRIALERALDGRLIVQIGNHRAARRAIDDVARHRRELGTVPRFAVDDLGHQLALLLQPVLGERARKIPARARRRAEMLDLMEQRPDDLRFGIDLRPVQEHRVAIAAMAFDFLNQFIDSDRHDTLLGSDYITSAQDNEEHLLKRSPESSGHRGGRAFRRRRFRTPPARISPATRPRSAAGAT</sequence>
<organism evidence="2 3">
    <name type="scientific">Burkholderia pseudomallei (strain 1710b)</name>
    <dbReference type="NCBI Taxonomy" id="320372"/>
    <lineage>
        <taxon>Bacteria</taxon>
        <taxon>Pseudomonadati</taxon>
        <taxon>Pseudomonadota</taxon>
        <taxon>Betaproteobacteria</taxon>
        <taxon>Burkholderiales</taxon>
        <taxon>Burkholderiaceae</taxon>
        <taxon>Burkholderia</taxon>
        <taxon>pseudomallei group</taxon>
    </lineage>
</organism>
<feature type="compositionally biased region" description="Basic and acidic residues" evidence="1">
    <location>
        <begin position="623"/>
        <end position="636"/>
    </location>
</feature>
<accession>Q3JLQ6</accession>
<proteinExistence type="predicted"/>
<feature type="region of interest" description="Disordered" evidence="1">
    <location>
        <begin position="152"/>
        <end position="228"/>
    </location>
</feature>
<evidence type="ECO:0000313" key="2">
    <source>
        <dbReference type="EMBL" id="ABA53246.1"/>
    </source>
</evidence>
<dbReference type="Proteomes" id="UP000002700">
    <property type="component" value="Chromosome II"/>
</dbReference>
<dbReference type="KEGG" id="bpm:BURPS1710b_A0339"/>
<protein>
    <submittedName>
        <fullName evidence="2">Uncharacterized protein</fullName>
    </submittedName>
</protein>
<dbReference type="EnsemblBacteria" id="ABA53246">
    <property type="protein sequence ID" value="ABA53246"/>
    <property type="gene ID" value="BURPS1710b_A0339"/>
</dbReference>
<evidence type="ECO:0000256" key="1">
    <source>
        <dbReference type="SAM" id="MobiDB-lite"/>
    </source>
</evidence>
<dbReference type="EMBL" id="CP000125">
    <property type="protein sequence ID" value="ABA53246.1"/>
    <property type="molecule type" value="Genomic_DNA"/>
</dbReference>
<gene>
    <name evidence="2" type="ordered locus">BURPS1710b_A0339</name>
</gene>
<dbReference type="AlphaFoldDB" id="Q3JLQ6"/>
<evidence type="ECO:0000313" key="3">
    <source>
        <dbReference type="Proteomes" id="UP000002700"/>
    </source>
</evidence>